<name>A0A346Y5X1_9ACTN</name>
<keyword evidence="2" id="KW-1185">Reference proteome</keyword>
<reference evidence="1 2" key="1">
    <citation type="submission" date="2018-09" db="EMBL/GenBank/DDBJ databases">
        <title>Complete genome sequence of Euzebya sp. DY32-46 isolated from seawater of Pacific Ocean.</title>
        <authorList>
            <person name="Xu L."/>
            <person name="Wu Y.-H."/>
            <person name="Xu X.-W."/>
        </authorList>
    </citation>
    <scope>NUCLEOTIDE SEQUENCE [LARGE SCALE GENOMIC DNA]</scope>
    <source>
        <strain evidence="1 2">DY32-46</strain>
        <plasmid evidence="2">pedy32-46i</plasmid>
    </source>
</reference>
<dbReference type="EMBL" id="CP031166">
    <property type="protein sequence ID" value="AXV09868.1"/>
    <property type="molecule type" value="Genomic_DNA"/>
</dbReference>
<proteinExistence type="predicted"/>
<accession>A0A346Y5X1</accession>
<dbReference type="Proteomes" id="UP000264006">
    <property type="component" value="Plasmid pEDY32-46I"/>
</dbReference>
<gene>
    <name evidence="1" type="ORF">DVS28_b0098</name>
</gene>
<keyword evidence="1" id="KW-0614">Plasmid</keyword>
<organism evidence="1 2">
    <name type="scientific">Euzebya pacifica</name>
    <dbReference type="NCBI Taxonomy" id="1608957"/>
    <lineage>
        <taxon>Bacteria</taxon>
        <taxon>Bacillati</taxon>
        <taxon>Actinomycetota</taxon>
        <taxon>Nitriliruptoria</taxon>
        <taxon>Euzebyales</taxon>
    </lineage>
</organism>
<dbReference type="AlphaFoldDB" id="A0A346Y5X1"/>
<geneLocation type="plasmid" evidence="2">
    <name>pedy32-46i</name>
</geneLocation>
<evidence type="ECO:0000313" key="2">
    <source>
        <dbReference type="Proteomes" id="UP000264006"/>
    </source>
</evidence>
<evidence type="ECO:0000313" key="1">
    <source>
        <dbReference type="EMBL" id="AXV09868.1"/>
    </source>
</evidence>
<sequence>MTADTTVHRDFDPAVTLAQIGAGTVAAVSGGRRTVRLSVEHDPDGTSHPVPVLELPCGSGYRVEVQLAADDTYTVRRVHQSGDRWTVKGVATGIHFPELAEQVYRAGMFRDDWPAGGIG</sequence>
<dbReference type="RefSeq" id="WP_114594480.1">
    <property type="nucleotide sequence ID" value="NZ_CP031166.1"/>
</dbReference>
<protein>
    <submittedName>
        <fullName evidence="1">Uncharacterized protein</fullName>
    </submittedName>
</protein>
<dbReference type="KEGG" id="euz:DVS28_b0098"/>